<evidence type="ECO:0000256" key="1">
    <source>
        <dbReference type="ARBA" id="ARBA00007074"/>
    </source>
</evidence>
<dbReference type="GO" id="GO:0006508">
    <property type="term" value="P:proteolysis"/>
    <property type="evidence" value="ECO:0007669"/>
    <property type="project" value="UniProtKB-KW"/>
</dbReference>
<dbReference type="GO" id="GO:0008234">
    <property type="term" value="F:cysteine-type peptidase activity"/>
    <property type="evidence" value="ECO:0007669"/>
    <property type="project" value="UniProtKB-KW"/>
</dbReference>
<dbReference type="Proteomes" id="UP000054099">
    <property type="component" value="Unassembled WGS sequence"/>
</dbReference>
<organism evidence="7 8">
    <name type="scientific">Fictibacillus enclensis</name>
    <dbReference type="NCBI Taxonomy" id="1017270"/>
    <lineage>
        <taxon>Bacteria</taxon>
        <taxon>Bacillati</taxon>
        <taxon>Bacillota</taxon>
        <taxon>Bacilli</taxon>
        <taxon>Bacillales</taxon>
        <taxon>Fictibacillaceae</taxon>
        <taxon>Fictibacillus</taxon>
    </lineage>
</organism>
<evidence type="ECO:0000313" key="7">
    <source>
        <dbReference type="EMBL" id="KSU80332.1"/>
    </source>
</evidence>
<comment type="caution">
    <text evidence="7">The sequence shown here is derived from an EMBL/GenBank/DDBJ whole genome shotgun (WGS) entry which is preliminary data.</text>
</comment>
<keyword evidence="4" id="KW-0788">Thiol protease</keyword>
<gene>
    <name evidence="7" type="ORF">AS030_20570</name>
</gene>
<feature type="domain" description="NlpC/P60" evidence="6">
    <location>
        <begin position="31"/>
        <end position="150"/>
    </location>
</feature>
<evidence type="ECO:0000256" key="5">
    <source>
        <dbReference type="SAM" id="SignalP"/>
    </source>
</evidence>
<evidence type="ECO:0000259" key="6">
    <source>
        <dbReference type="PROSITE" id="PS51935"/>
    </source>
</evidence>
<dbReference type="SUPFAM" id="SSF54001">
    <property type="entry name" value="Cysteine proteinases"/>
    <property type="match status" value="1"/>
</dbReference>
<keyword evidence="2" id="KW-0645">Protease</keyword>
<dbReference type="PANTHER" id="PTHR47053:SF1">
    <property type="entry name" value="MUREIN DD-ENDOPEPTIDASE MEPH-RELATED"/>
    <property type="match status" value="1"/>
</dbReference>
<dbReference type="PROSITE" id="PS51935">
    <property type="entry name" value="NLPC_P60"/>
    <property type="match status" value="1"/>
</dbReference>
<dbReference type="Gene3D" id="3.90.1720.10">
    <property type="entry name" value="endopeptidase domain like (from Nostoc punctiforme)"/>
    <property type="match status" value="1"/>
</dbReference>
<feature type="chain" id="PRO_5006893575" description="NlpC/P60 domain-containing protein" evidence="5">
    <location>
        <begin position="29"/>
        <end position="150"/>
    </location>
</feature>
<feature type="signal peptide" evidence="5">
    <location>
        <begin position="1"/>
        <end position="28"/>
    </location>
</feature>
<dbReference type="PANTHER" id="PTHR47053">
    <property type="entry name" value="MUREIN DD-ENDOPEPTIDASE MEPH-RELATED"/>
    <property type="match status" value="1"/>
</dbReference>
<dbReference type="OrthoDB" id="9813368at2"/>
<keyword evidence="8" id="KW-1185">Reference proteome</keyword>
<protein>
    <recommendedName>
        <fullName evidence="6">NlpC/P60 domain-containing protein</fullName>
    </recommendedName>
</protein>
<evidence type="ECO:0000256" key="2">
    <source>
        <dbReference type="ARBA" id="ARBA00022670"/>
    </source>
</evidence>
<sequence>MLKKNLLALLLLAAIFTTFLVSPSKSEAASTTYHTKAISVAKSNLGVRYLWGGMSPRGFDCSGLVKYSYSKSGKTLPRTAAEMYNKGTKVKSLKVGDLMFFAPNRASRPTHVAMYMGSGKMIQAATSHGVSITTTSNSYWHPRYIGAKRI</sequence>
<proteinExistence type="inferred from homology"/>
<dbReference type="InterPro" id="IPR038765">
    <property type="entry name" value="Papain-like_cys_pep_sf"/>
</dbReference>
<name>A0A0V8IZQ7_9BACL</name>
<dbReference type="Pfam" id="PF00877">
    <property type="entry name" value="NLPC_P60"/>
    <property type="match status" value="1"/>
</dbReference>
<evidence type="ECO:0000256" key="4">
    <source>
        <dbReference type="ARBA" id="ARBA00022807"/>
    </source>
</evidence>
<reference evidence="7 8" key="1">
    <citation type="journal article" date="2014" name="Antonie Van Leeuwenhoek">
        <title>Fictibacillus enclensis sp. nov., isolated from marine sediment.</title>
        <authorList>
            <person name="Dastager S.G."/>
            <person name="Mawlankar R."/>
            <person name="Srinivasan K."/>
            <person name="Tang S.K."/>
            <person name="Lee J.C."/>
            <person name="Ramana V.V."/>
            <person name="Shouche Y.S."/>
        </authorList>
    </citation>
    <scope>NUCLEOTIDE SEQUENCE [LARGE SCALE GENOMIC DNA]</scope>
    <source>
        <strain evidence="7 8">NIO-1003</strain>
    </source>
</reference>
<dbReference type="InterPro" id="IPR051202">
    <property type="entry name" value="Peptidase_C40"/>
</dbReference>
<accession>A0A0V8IZQ7</accession>
<dbReference type="InterPro" id="IPR000064">
    <property type="entry name" value="NLP_P60_dom"/>
</dbReference>
<keyword evidence="3" id="KW-0378">Hydrolase</keyword>
<comment type="similarity">
    <text evidence="1">Belongs to the peptidase C40 family.</text>
</comment>
<dbReference type="RefSeq" id="WP_061975249.1">
    <property type="nucleotide sequence ID" value="NZ_FMAV01000005.1"/>
</dbReference>
<evidence type="ECO:0000256" key="3">
    <source>
        <dbReference type="ARBA" id="ARBA00022801"/>
    </source>
</evidence>
<evidence type="ECO:0000313" key="8">
    <source>
        <dbReference type="Proteomes" id="UP000054099"/>
    </source>
</evidence>
<keyword evidence="5" id="KW-0732">Signal</keyword>
<dbReference type="EMBL" id="LNQN01000007">
    <property type="protein sequence ID" value="KSU80332.1"/>
    <property type="molecule type" value="Genomic_DNA"/>
</dbReference>
<dbReference type="AlphaFoldDB" id="A0A0V8IZQ7"/>